<dbReference type="RefSeq" id="WP_090690321.1">
    <property type="nucleotide sequence ID" value="NZ_CADERL010000018.1"/>
</dbReference>
<dbReference type="OrthoDB" id="9108151at2"/>
<evidence type="ECO:0000256" key="2">
    <source>
        <dbReference type="SAM" id="Phobius"/>
    </source>
</evidence>
<dbReference type="EMBL" id="FNCJ01000017">
    <property type="protein sequence ID" value="SDI09953.1"/>
    <property type="molecule type" value="Genomic_DNA"/>
</dbReference>
<protein>
    <submittedName>
        <fullName evidence="3">Uncharacterized protein</fullName>
    </submittedName>
</protein>
<keyword evidence="2" id="KW-1133">Transmembrane helix</keyword>
<feature type="transmembrane region" description="Helical" evidence="2">
    <location>
        <begin position="180"/>
        <end position="199"/>
    </location>
</feature>
<organism evidence="3 4">
    <name type="scientific">Paraburkholderia phenazinium</name>
    <dbReference type="NCBI Taxonomy" id="60549"/>
    <lineage>
        <taxon>Bacteria</taxon>
        <taxon>Pseudomonadati</taxon>
        <taxon>Pseudomonadota</taxon>
        <taxon>Betaproteobacteria</taxon>
        <taxon>Burkholderiales</taxon>
        <taxon>Burkholderiaceae</taxon>
        <taxon>Paraburkholderia</taxon>
    </lineage>
</organism>
<proteinExistence type="predicted"/>
<keyword evidence="2" id="KW-0472">Membrane</keyword>
<accession>A0A1G8HTG6</accession>
<dbReference type="Proteomes" id="UP000199706">
    <property type="component" value="Unassembled WGS sequence"/>
</dbReference>
<feature type="region of interest" description="Disordered" evidence="1">
    <location>
        <begin position="1"/>
        <end position="36"/>
    </location>
</feature>
<gene>
    <name evidence="3" type="ORF">SAMN05216466_11765</name>
</gene>
<evidence type="ECO:0000313" key="3">
    <source>
        <dbReference type="EMBL" id="SDI09953.1"/>
    </source>
</evidence>
<feature type="transmembrane region" description="Helical" evidence="2">
    <location>
        <begin position="214"/>
        <end position="236"/>
    </location>
</feature>
<name>A0A1G8HTG6_9BURK</name>
<evidence type="ECO:0000256" key="1">
    <source>
        <dbReference type="SAM" id="MobiDB-lite"/>
    </source>
</evidence>
<dbReference type="AlphaFoldDB" id="A0A1G8HTG6"/>
<evidence type="ECO:0000313" key="4">
    <source>
        <dbReference type="Proteomes" id="UP000199706"/>
    </source>
</evidence>
<sequence>MPPPAKSRTKEVQAAPADPLPVTAAERPDKELSAETSARLRNAKIVALEGEISDLTETEITVTTGVQQSGGANHATFKVLRFKVSGASVVLYAAQRGVNNFGFTPAPMLLSNGDHVRLAVASEAFSGEQFVYGLLDLRSKQVYVSFALRNIESQRGIDFQAIDCLPRLPRVWKSSRWREGAKVIAFAAMAIVIWTYIGLNDPRGGGETTIELDGFVVLACAIYFGIAANAAIRWHYGWFTQRQRNLAAVFDAMGVIARGRDRVSVLQI</sequence>
<keyword evidence="2" id="KW-0812">Transmembrane</keyword>
<reference evidence="3 4" key="1">
    <citation type="submission" date="2016-10" db="EMBL/GenBank/DDBJ databases">
        <authorList>
            <person name="de Groot N.N."/>
        </authorList>
    </citation>
    <scope>NUCLEOTIDE SEQUENCE [LARGE SCALE GENOMIC DNA]</scope>
    <source>
        <strain evidence="3 4">LMG 2247</strain>
    </source>
</reference>